<dbReference type="Gene3D" id="2.60.40.10">
    <property type="entry name" value="Immunoglobulins"/>
    <property type="match status" value="1"/>
</dbReference>
<reference evidence="1 2" key="1">
    <citation type="submission" date="2019-02" db="EMBL/GenBank/DDBJ databases">
        <title>Deep-cultivation of Planctomycetes and their phenomic and genomic characterization uncovers novel biology.</title>
        <authorList>
            <person name="Wiegand S."/>
            <person name="Jogler M."/>
            <person name="Boedeker C."/>
            <person name="Pinto D."/>
            <person name="Vollmers J."/>
            <person name="Rivas-Marin E."/>
            <person name="Kohn T."/>
            <person name="Peeters S.H."/>
            <person name="Heuer A."/>
            <person name="Rast P."/>
            <person name="Oberbeckmann S."/>
            <person name="Bunk B."/>
            <person name="Jeske O."/>
            <person name="Meyerdierks A."/>
            <person name="Storesund J.E."/>
            <person name="Kallscheuer N."/>
            <person name="Luecker S."/>
            <person name="Lage O.M."/>
            <person name="Pohl T."/>
            <person name="Merkel B.J."/>
            <person name="Hornburger P."/>
            <person name="Mueller R.-W."/>
            <person name="Bruemmer F."/>
            <person name="Labrenz M."/>
            <person name="Spormann A.M."/>
            <person name="Op Den Camp H."/>
            <person name="Overmann J."/>
            <person name="Amann R."/>
            <person name="Jetten M.S.M."/>
            <person name="Mascher T."/>
            <person name="Medema M.H."/>
            <person name="Devos D.P."/>
            <person name="Kaster A.-K."/>
            <person name="Ovreas L."/>
            <person name="Rohde M."/>
            <person name="Galperin M.Y."/>
            <person name="Jogler C."/>
        </authorList>
    </citation>
    <scope>NUCLEOTIDE SEQUENCE [LARGE SCALE GENOMIC DNA]</scope>
    <source>
        <strain evidence="1 2">Q31b</strain>
    </source>
</reference>
<dbReference type="RefSeq" id="WP_146599262.1">
    <property type="nucleotide sequence ID" value="NZ_SJPY01000002.1"/>
</dbReference>
<dbReference type="Gene3D" id="3.40.50.1820">
    <property type="entry name" value="alpha/beta hydrolase"/>
    <property type="match status" value="1"/>
</dbReference>
<keyword evidence="2" id="KW-1185">Reference proteome</keyword>
<name>A0A5C6E6R8_9BACT</name>
<evidence type="ECO:0000313" key="2">
    <source>
        <dbReference type="Proteomes" id="UP000315471"/>
    </source>
</evidence>
<dbReference type="Proteomes" id="UP000315471">
    <property type="component" value="Unassembled WGS sequence"/>
</dbReference>
<sequence>MMKIIPSIALIVVSFAGLAFTQDFPREMPAQTVPPYYAVRYEAGAAPGGLVYGVIYSIWVPPDVNTLRGVIVHQHGCGAGAGITGLTGAFDLHWQALARKYDCALLSPAYEQPSDGACPLWADPRNGSRETFIKALFDLGEKSGHPELASVPWALWGHSGGANWAGGMAFLHPERTAALWLNSGAVTVEPNPSLPSDKPYELSPAGLMIPIMCNQGVQEGISKPDGRFAHVLTRFQFLIRSLRSRGGLIGHAVDPLTEHACGNQRYLAIPWFDACLSARLPEKNGDALSPMPQDAAWLAPLLGGEAVPAAQYKGNIDQSVWLPNQKIAKAWMSYRKDTGVEDATPPPAPRNLKVVGNKLSWTAEADLESGLSYFIIERDGEFLAKVPESDELTQGRPLFQCLYNGDTPRQPLPEMSYTDQTAEAGVEHSYRITAVNTVGLQSIQ</sequence>
<dbReference type="SUPFAM" id="SSF53474">
    <property type="entry name" value="alpha/beta-Hydrolases"/>
    <property type="match status" value="1"/>
</dbReference>
<gene>
    <name evidence="1" type="ORF">Q31b_18200</name>
</gene>
<comment type="caution">
    <text evidence="1">The sequence shown here is derived from an EMBL/GenBank/DDBJ whole genome shotgun (WGS) entry which is preliminary data.</text>
</comment>
<evidence type="ECO:0000313" key="1">
    <source>
        <dbReference type="EMBL" id="TWU44284.1"/>
    </source>
</evidence>
<dbReference type="InterPro" id="IPR029058">
    <property type="entry name" value="AB_hydrolase_fold"/>
</dbReference>
<dbReference type="EMBL" id="SJPY01000002">
    <property type="protein sequence ID" value="TWU44284.1"/>
    <property type="molecule type" value="Genomic_DNA"/>
</dbReference>
<protein>
    <recommendedName>
        <fullName evidence="3">Alpha/beta hydrolase family protein</fullName>
    </recommendedName>
</protein>
<accession>A0A5C6E6R8</accession>
<dbReference type="AlphaFoldDB" id="A0A5C6E6R8"/>
<proteinExistence type="predicted"/>
<organism evidence="1 2">
    <name type="scientific">Novipirellula aureliae</name>
    <dbReference type="NCBI Taxonomy" id="2527966"/>
    <lineage>
        <taxon>Bacteria</taxon>
        <taxon>Pseudomonadati</taxon>
        <taxon>Planctomycetota</taxon>
        <taxon>Planctomycetia</taxon>
        <taxon>Pirellulales</taxon>
        <taxon>Pirellulaceae</taxon>
        <taxon>Novipirellula</taxon>
    </lineage>
</organism>
<dbReference type="OrthoDB" id="236468at2"/>
<evidence type="ECO:0008006" key="3">
    <source>
        <dbReference type="Google" id="ProtNLM"/>
    </source>
</evidence>
<dbReference type="InterPro" id="IPR013783">
    <property type="entry name" value="Ig-like_fold"/>
</dbReference>